<feature type="binding site" description="axial binding residue" evidence="8">
    <location>
        <position position="481"/>
    </location>
    <ligand>
        <name>heme</name>
        <dbReference type="ChEBI" id="CHEBI:30413"/>
    </ligand>
    <ligandPart>
        <name>Fe</name>
        <dbReference type="ChEBI" id="CHEBI:18248"/>
    </ligandPart>
</feature>
<dbReference type="Gene3D" id="1.10.630.10">
    <property type="entry name" value="Cytochrome P450"/>
    <property type="match status" value="1"/>
</dbReference>
<evidence type="ECO:0000256" key="2">
    <source>
        <dbReference type="ARBA" id="ARBA00010617"/>
    </source>
</evidence>
<dbReference type="GO" id="GO:0020037">
    <property type="term" value="F:heme binding"/>
    <property type="evidence" value="ECO:0007669"/>
    <property type="project" value="InterPro"/>
</dbReference>
<evidence type="ECO:0000256" key="9">
    <source>
        <dbReference type="RuleBase" id="RU000461"/>
    </source>
</evidence>
<comment type="cofactor">
    <cofactor evidence="1 8">
        <name>heme</name>
        <dbReference type="ChEBI" id="CHEBI:30413"/>
    </cofactor>
</comment>
<dbReference type="Proteomes" id="UP000664132">
    <property type="component" value="Unassembled WGS sequence"/>
</dbReference>
<keyword evidence="7 9" id="KW-0503">Monooxygenase</keyword>
<dbReference type="SUPFAM" id="SSF48264">
    <property type="entry name" value="Cytochrome P450"/>
    <property type="match status" value="1"/>
</dbReference>
<dbReference type="CDD" id="cd11041">
    <property type="entry name" value="CYP503A1-like"/>
    <property type="match status" value="1"/>
</dbReference>
<comment type="caution">
    <text evidence="10">The sequence shown here is derived from an EMBL/GenBank/DDBJ whole genome shotgun (WGS) entry which is preliminary data.</text>
</comment>
<evidence type="ECO:0000256" key="7">
    <source>
        <dbReference type="ARBA" id="ARBA00023033"/>
    </source>
</evidence>
<reference evidence="10" key="1">
    <citation type="submission" date="2021-02" db="EMBL/GenBank/DDBJ databases">
        <title>Genome sequence Cadophora malorum strain M34.</title>
        <authorList>
            <person name="Stefanovic E."/>
            <person name="Vu D."/>
            <person name="Scully C."/>
            <person name="Dijksterhuis J."/>
            <person name="Roader J."/>
            <person name="Houbraken J."/>
        </authorList>
    </citation>
    <scope>NUCLEOTIDE SEQUENCE</scope>
    <source>
        <strain evidence="10">M34</strain>
    </source>
</reference>
<evidence type="ECO:0000313" key="10">
    <source>
        <dbReference type="EMBL" id="KAG4415030.1"/>
    </source>
</evidence>
<evidence type="ECO:0000313" key="11">
    <source>
        <dbReference type="Proteomes" id="UP000664132"/>
    </source>
</evidence>
<keyword evidence="6 8" id="KW-0408">Iron</keyword>
<dbReference type="GO" id="GO:0004497">
    <property type="term" value="F:monooxygenase activity"/>
    <property type="evidence" value="ECO:0007669"/>
    <property type="project" value="UniProtKB-KW"/>
</dbReference>
<dbReference type="AlphaFoldDB" id="A0A8H7W2S4"/>
<comment type="similarity">
    <text evidence="2 9">Belongs to the cytochrome P450 family.</text>
</comment>
<dbReference type="InterPro" id="IPR002403">
    <property type="entry name" value="Cyt_P450_E_grp-IV"/>
</dbReference>
<evidence type="ECO:0000256" key="1">
    <source>
        <dbReference type="ARBA" id="ARBA00001971"/>
    </source>
</evidence>
<keyword evidence="3 8" id="KW-0349">Heme</keyword>
<dbReference type="InterPro" id="IPR001128">
    <property type="entry name" value="Cyt_P450"/>
</dbReference>
<evidence type="ECO:0000256" key="4">
    <source>
        <dbReference type="ARBA" id="ARBA00022723"/>
    </source>
</evidence>
<dbReference type="InterPro" id="IPR036396">
    <property type="entry name" value="Cyt_P450_sf"/>
</dbReference>
<dbReference type="GO" id="GO:0005506">
    <property type="term" value="F:iron ion binding"/>
    <property type="evidence" value="ECO:0007669"/>
    <property type="project" value="InterPro"/>
</dbReference>
<accession>A0A8H7W2S4</accession>
<evidence type="ECO:0000256" key="3">
    <source>
        <dbReference type="ARBA" id="ARBA00022617"/>
    </source>
</evidence>
<dbReference type="Pfam" id="PF00067">
    <property type="entry name" value="p450"/>
    <property type="match status" value="1"/>
</dbReference>
<keyword evidence="5 9" id="KW-0560">Oxidoreductase</keyword>
<dbReference type="OrthoDB" id="1844152at2759"/>
<dbReference type="GO" id="GO:0016705">
    <property type="term" value="F:oxidoreductase activity, acting on paired donors, with incorporation or reduction of molecular oxygen"/>
    <property type="evidence" value="ECO:0007669"/>
    <property type="project" value="InterPro"/>
</dbReference>
<evidence type="ECO:0008006" key="12">
    <source>
        <dbReference type="Google" id="ProtNLM"/>
    </source>
</evidence>
<organism evidence="10 11">
    <name type="scientific">Cadophora malorum</name>
    <dbReference type="NCBI Taxonomy" id="108018"/>
    <lineage>
        <taxon>Eukaryota</taxon>
        <taxon>Fungi</taxon>
        <taxon>Dikarya</taxon>
        <taxon>Ascomycota</taxon>
        <taxon>Pezizomycotina</taxon>
        <taxon>Leotiomycetes</taxon>
        <taxon>Helotiales</taxon>
        <taxon>Ploettnerulaceae</taxon>
        <taxon>Cadophora</taxon>
    </lineage>
</organism>
<dbReference type="PRINTS" id="PR00465">
    <property type="entry name" value="EP450IV"/>
</dbReference>
<gene>
    <name evidence="10" type="ORF">IFR04_011851</name>
</gene>
<dbReference type="PROSITE" id="PS00086">
    <property type="entry name" value="CYTOCHROME_P450"/>
    <property type="match status" value="1"/>
</dbReference>
<sequence length="535" mass="59827">MAFDQLYIILAGVTALIAAGFVTRSKLNYGDDVPSGLPWVGKQQGIFSDVRTRIASIGSVLDTIEAGYRKYSKAGLNFVLPGFDHSMVLVPVSQVKWIVDQAEHVLNANEMQREVLQTDYTLLDSTLARNPIHELVVRRDLTRYLGALIPDIEDELKVGVDELWGKDTEKWTDVVVFSTMMKIVARTSNRLFVGLPLCRNDEYLDSAGGFAQDIPISAALIRMIPKILKPFLSWIPLLSNRWHLYKASKYLLPFIRNRVAELDAAKAAGEKVQWNDFTGWYLKTVADHPDPAERTPEKLVKRLMVINFAAIHTSTFTATNILFDLFSSPTAEADVKEIREEIETVLAESNGKWNKDAVAKLIKTDSAVRESLRISTFMSHGMDRMVVDPKGVTMSDGLHLPQGTRIGTSTYSIHHDNNVYENAKTYDAFRFSRVRAGAAKSSTTNGAMNKEDLAKVLEAKNLSTVTTSDTFLSFGHGRHACPGRFFAATEMKLLLAYIIMNYDVKPFEKRPENTFLAGSILPPMKATISVKRRKV</sequence>
<evidence type="ECO:0000256" key="8">
    <source>
        <dbReference type="PIRSR" id="PIRSR602403-1"/>
    </source>
</evidence>
<dbReference type="PANTHER" id="PTHR46206:SF1">
    <property type="entry name" value="P450, PUTATIVE (EUROFUNG)-RELATED"/>
    <property type="match status" value="1"/>
</dbReference>
<dbReference type="EMBL" id="JAFJYH010000239">
    <property type="protein sequence ID" value="KAG4415030.1"/>
    <property type="molecule type" value="Genomic_DNA"/>
</dbReference>
<protein>
    <recommendedName>
        <fullName evidence="12">Cytochrome P450</fullName>
    </recommendedName>
</protein>
<keyword evidence="4 8" id="KW-0479">Metal-binding</keyword>
<evidence type="ECO:0000256" key="6">
    <source>
        <dbReference type="ARBA" id="ARBA00023004"/>
    </source>
</evidence>
<proteinExistence type="inferred from homology"/>
<dbReference type="InterPro" id="IPR017972">
    <property type="entry name" value="Cyt_P450_CS"/>
</dbReference>
<keyword evidence="11" id="KW-1185">Reference proteome</keyword>
<dbReference type="PANTHER" id="PTHR46206">
    <property type="entry name" value="CYTOCHROME P450"/>
    <property type="match status" value="1"/>
</dbReference>
<name>A0A8H7W2S4_9HELO</name>
<evidence type="ECO:0000256" key="5">
    <source>
        <dbReference type="ARBA" id="ARBA00023002"/>
    </source>
</evidence>